<dbReference type="RefSeq" id="WP_118205783.1">
    <property type="nucleotide sequence ID" value="NZ_JADMWW010000013.1"/>
</dbReference>
<dbReference type="Pfam" id="PF01844">
    <property type="entry name" value="HNH"/>
    <property type="match status" value="1"/>
</dbReference>
<dbReference type="AlphaFoldDB" id="A0A6N9JKN7"/>
<feature type="domain" description="HNH nuclease" evidence="1">
    <location>
        <begin position="12"/>
        <end position="72"/>
    </location>
</feature>
<keyword evidence="2" id="KW-0540">Nuclease</keyword>
<dbReference type="GO" id="GO:0004519">
    <property type="term" value="F:endonuclease activity"/>
    <property type="evidence" value="ECO:0007669"/>
    <property type="project" value="UniProtKB-KW"/>
</dbReference>
<evidence type="ECO:0000313" key="2">
    <source>
        <dbReference type="EMBL" id="MZJ39979.1"/>
    </source>
</evidence>
<accession>A0A6N9JKN7</accession>
<protein>
    <submittedName>
        <fullName evidence="2">HNH endonuclease</fullName>
    </submittedName>
</protein>
<dbReference type="Proteomes" id="UP000469380">
    <property type="component" value="Unassembled WGS sequence"/>
</dbReference>
<organism evidence="2 3">
    <name type="scientific">Collinsella aerofaciens</name>
    <dbReference type="NCBI Taxonomy" id="74426"/>
    <lineage>
        <taxon>Bacteria</taxon>
        <taxon>Bacillati</taxon>
        <taxon>Actinomycetota</taxon>
        <taxon>Coriobacteriia</taxon>
        <taxon>Coriobacteriales</taxon>
        <taxon>Coriobacteriaceae</taxon>
        <taxon>Collinsella</taxon>
    </lineage>
</organism>
<proteinExistence type="predicted"/>
<dbReference type="SMART" id="SM00507">
    <property type="entry name" value="HNHc"/>
    <property type="match status" value="1"/>
</dbReference>
<evidence type="ECO:0000259" key="1">
    <source>
        <dbReference type="SMART" id="SM00507"/>
    </source>
</evidence>
<name>A0A6N9JKN7_9ACTN</name>
<dbReference type="GO" id="GO:0003676">
    <property type="term" value="F:nucleic acid binding"/>
    <property type="evidence" value="ECO:0007669"/>
    <property type="project" value="InterPro"/>
</dbReference>
<dbReference type="InterPro" id="IPR003615">
    <property type="entry name" value="HNH_nuc"/>
</dbReference>
<reference evidence="2 3" key="1">
    <citation type="journal article" date="2019" name="Nat. Med.">
        <title>A library of human gut bacterial isolates paired with longitudinal multiomics data enables mechanistic microbiome research.</title>
        <authorList>
            <person name="Poyet M."/>
            <person name="Groussin M."/>
            <person name="Gibbons S.M."/>
            <person name="Avila-Pacheco J."/>
            <person name="Jiang X."/>
            <person name="Kearney S.M."/>
            <person name="Perrotta A.R."/>
            <person name="Berdy B."/>
            <person name="Zhao S."/>
            <person name="Lieberman T.D."/>
            <person name="Swanson P.K."/>
            <person name="Smith M."/>
            <person name="Roesemann S."/>
            <person name="Alexander J.E."/>
            <person name="Rich S.A."/>
            <person name="Livny J."/>
            <person name="Vlamakis H."/>
            <person name="Clish C."/>
            <person name="Bullock K."/>
            <person name="Deik A."/>
            <person name="Scott J."/>
            <person name="Pierce K.A."/>
            <person name="Xavier R.J."/>
            <person name="Alm E.J."/>
        </authorList>
    </citation>
    <scope>NUCLEOTIDE SEQUENCE [LARGE SCALE GENOMIC DNA]</scope>
    <source>
        <strain evidence="2 3">BIOML-A20</strain>
    </source>
</reference>
<dbReference type="Gene3D" id="1.10.30.50">
    <property type="match status" value="1"/>
</dbReference>
<evidence type="ECO:0000313" key="3">
    <source>
        <dbReference type="Proteomes" id="UP000469380"/>
    </source>
</evidence>
<dbReference type="GO" id="GO:0008270">
    <property type="term" value="F:zinc ion binding"/>
    <property type="evidence" value="ECO:0007669"/>
    <property type="project" value="InterPro"/>
</dbReference>
<gene>
    <name evidence="2" type="ORF">GT464_08510</name>
</gene>
<keyword evidence="2" id="KW-0378">Hydrolase</keyword>
<dbReference type="EMBL" id="WWSR01000015">
    <property type="protein sequence ID" value="MZJ39979.1"/>
    <property type="molecule type" value="Genomic_DNA"/>
</dbReference>
<keyword evidence="2" id="KW-0255">Endonuclease</keyword>
<dbReference type="InterPro" id="IPR002711">
    <property type="entry name" value="HNH"/>
</dbReference>
<comment type="caution">
    <text evidence="2">The sequence shown here is derived from an EMBL/GenBank/DDBJ whole genome shotgun (WGS) entry which is preliminary data.</text>
</comment>
<sequence>MTWSSNGNAERKLKARLRAEGRPCHICGQPIDYSLPPGTPWSFEADHVVPRARGGAVLDYANLDAAHRICNQRKGKHMPGDARPVEIRRTRLF</sequence>